<dbReference type="Gene3D" id="3.55.50.30">
    <property type="match status" value="1"/>
</dbReference>
<protein>
    <submittedName>
        <fullName evidence="4">Anti-sigma factor</fullName>
    </submittedName>
</protein>
<accession>A0A512RQL1</accession>
<reference evidence="4 5" key="1">
    <citation type="submission" date="2019-07" db="EMBL/GenBank/DDBJ databases">
        <title>Whole genome shotgun sequence of Chitinophaga cymbidii NBRC 109752.</title>
        <authorList>
            <person name="Hosoyama A."/>
            <person name="Uohara A."/>
            <person name="Ohji S."/>
            <person name="Ichikawa N."/>
        </authorList>
    </citation>
    <scope>NUCLEOTIDE SEQUENCE [LARGE SCALE GENOMIC DNA]</scope>
    <source>
        <strain evidence="4 5">NBRC 109752</strain>
    </source>
</reference>
<dbReference type="Proteomes" id="UP000321436">
    <property type="component" value="Unassembled WGS sequence"/>
</dbReference>
<dbReference type="GO" id="GO:0016989">
    <property type="term" value="F:sigma factor antagonist activity"/>
    <property type="evidence" value="ECO:0007669"/>
    <property type="project" value="TreeGrafter"/>
</dbReference>
<dbReference type="InterPro" id="IPR006860">
    <property type="entry name" value="FecR"/>
</dbReference>
<comment type="caution">
    <text evidence="4">The sequence shown here is derived from an EMBL/GenBank/DDBJ whole genome shotgun (WGS) entry which is preliminary data.</text>
</comment>
<evidence type="ECO:0000313" key="4">
    <source>
        <dbReference type="EMBL" id="GEP97988.1"/>
    </source>
</evidence>
<sequence length="361" mass="41043">MEKDLLKRYFENTASSEEIQKVNSWLADTTKRPEILAWIESYWKEERKETAPVPAFEEMFGKALAAEKQDSKIVALRKSRRTWTYAAAASLVFFAAGIWMGNYMKKRSVQAAGKWVLSSAQTGKGQRTQLLLSDGSEVYLNAESELMFPSEVTLHPVVYLKGEAYFKLKDTSRSLVIKTKEIVARAKGGQINVSAFPSDSTVTVSVEKGKAEIDRNRETWPLTKLRPAKKMDSATTVIHEMKDGDPHPLVQLRKPVVVRENEQMTFNKNNGSTDVSLHTDEEISNWKDGKLVFNQAGEKEITDKLKRWYGLNVIFTVPLETDEHYTGEFKDASLQEVLTAICNTMHLECRIYSDVIYLIKK</sequence>
<evidence type="ECO:0000259" key="3">
    <source>
        <dbReference type="Pfam" id="PF16344"/>
    </source>
</evidence>
<keyword evidence="1" id="KW-0472">Membrane</keyword>
<dbReference type="Pfam" id="PF04773">
    <property type="entry name" value="FecR"/>
    <property type="match status" value="1"/>
</dbReference>
<dbReference type="AlphaFoldDB" id="A0A512RQL1"/>
<gene>
    <name evidence="4" type="ORF">CCY01nite_42480</name>
</gene>
<evidence type="ECO:0000313" key="5">
    <source>
        <dbReference type="Proteomes" id="UP000321436"/>
    </source>
</evidence>
<feature type="domain" description="Protein FecR C-terminal" evidence="3">
    <location>
        <begin position="290"/>
        <end position="357"/>
    </location>
</feature>
<proteinExistence type="predicted"/>
<evidence type="ECO:0000259" key="2">
    <source>
        <dbReference type="Pfam" id="PF04773"/>
    </source>
</evidence>
<feature type="domain" description="FecR protein" evidence="2">
    <location>
        <begin position="121"/>
        <end position="211"/>
    </location>
</feature>
<feature type="transmembrane region" description="Helical" evidence="1">
    <location>
        <begin position="82"/>
        <end position="101"/>
    </location>
</feature>
<dbReference type="PANTHER" id="PTHR30273">
    <property type="entry name" value="PERIPLASMIC SIGNAL SENSOR AND SIGMA FACTOR ACTIVATOR FECR-RELATED"/>
    <property type="match status" value="1"/>
</dbReference>
<keyword evidence="1" id="KW-0812">Transmembrane</keyword>
<name>A0A512RQL1_9BACT</name>
<keyword evidence="5" id="KW-1185">Reference proteome</keyword>
<dbReference type="InterPro" id="IPR012373">
    <property type="entry name" value="Ferrdict_sens_TM"/>
</dbReference>
<organism evidence="4 5">
    <name type="scientific">Chitinophaga cymbidii</name>
    <dbReference type="NCBI Taxonomy" id="1096750"/>
    <lineage>
        <taxon>Bacteria</taxon>
        <taxon>Pseudomonadati</taxon>
        <taxon>Bacteroidota</taxon>
        <taxon>Chitinophagia</taxon>
        <taxon>Chitinophagales</taxon>
        <taxon>Chitinophagaceae</taxon>
        <taxon>Chitinophaga</taxon>
    </lineage>
</organism>
<keyword evidence="1" id="KW-1133">Transmembrane helix</keyword>
<dbReference type="EMBL" id="BKAU01000005">
    <property type="protein sequence ID" value="GEP97988.1"/>
    <property type="molecule type" value="Genomic_DNA"/>
</dbReference>
<evidence type="ECO:0000256" key="1">
    <source>
        <dbReference type="SAM" id="Phobius"/>
    </source>
</evidence>
<dbReference type="InterPro" id="IPR032508">
    <property type="entry name" value="FecR_C"/>
</dbReference>
<dbReference type="RefSeq" id="WP_146866095.1">
    <property type="nucleotide sequence ID" value="NZ_BKAU01000005.1"/>
</dbReference>
<dbReference type="Pfam" id="PF16344">
    <property type="entry name" value="FecR_C"/>
    <property type="match status" value="1"/>
</dbReference>
<dbReference type="OrthoDB" id="1099916at2"/>
<dbReference type="PIRSF" id="PIRSF018266">
    <property type="entry name" value="FecR"/>
    <property type="match status" value="1"/>
</dbReference>
<dbReference type="Gene3D" id="2.60.120.1440">
    <property type="match status" value="1"/>
</dbReference>
<dbReference type="PANTHER" id="PTHR30273:SF2">
    <property type="entry name" value="PROTEIN FECR"/>
    <property type="match status" value="1"/>
</dbReference>